<comment type="caution">
    <text evidence="1">The sequence shown here is derived from an EMBL/GenBank/DDBJ whole genome shotgun (WGS) entry which is preliminary data.</text>
</comment>
<proteinExistence type="predicted"/>
<name>A0A8H6MKK4_9PEZI</name>
<reference evidence="1 2" key="1">
    <citation type="journal article" date="2020" name="Phytopathology">
        <title>Genome Sequence Resources of Colletotrichum truncatum, C. plurivorum, C. musicola, and C. sojae: Four Species Pathogenic to Soybean (Glycine max).</title>
        <authorList>
            <person name="Rogerio F."/>
            <person name="Boufleur T.R."/>
            <person name="Ciampi-Guillardi M."/>
            <person name="Sukno S.A."/>
            <person name="Thon M.R."/>
            <person name="Massola Junior N.S."/>
            <person name="Baroncelli R."/>
        </authorList>
    </citation>
    <scope>NUCLEOTIDE SEQUENCE [LARGE SCALE GENOMIC DNA]</scope>
    <source>
        <strain evidence="1 2">LFN0009</strain>
    </source>
</reference>
<dbReference type="AlphaFoldDB" id="A0A8H6MKK4"/>
<evidence type="ECO:0000313" key="2">
    <source>
        <dbReference type="Proteomes" id="UP000652219"/>
    </source>
</evidence>
<evidence type="ECO:0000313" key="1">
    <source>
        <dbReference type="EMBL" id="KAF6792708.1"/>
    </source>
</evidence>
<dbReference type="InterPro" id="IPR027417">
    <property type="entry name" value="P-loop_NTPase"/>
</dbReference>
<dbReference type="EMBL" id="WIGN01000448">
    <property type="protein sequence ID" value="KAF6792708.1"/>
    <property type="molecule type" value="Genomic_DNA"/>
</dbReference>
<organism evidence="1 2">
    <name type="scientific">Colletotrichum sojae</name>
    <dbReference type="NCBI Taxonomy" id="2175907"/>
    <lineage>
        <taxon>Eukaryota</taxon>
        <taxon>Fungi</taxon>
        <taxon>Dikarya</taxon>
        <taxon>Ascomycota</taxon>
        <taxon>Pezizomycotina</taxon>
        <taxon>Sordariomycetes</taxon>
        <taxon>Hypocreomycetidae</taxon>
        <taxon>Glomerellales</taxon>
        <taxon>Glomerellaceae</taxon>
        <taxon>Colletotrichum</taxon>
        <taxon>Colletotrichum orchidearum species complex</taxon>
    </lineage>
</organism>
<dbReference type="Gene3D" id="3.40.50.300">
    <property type="entry name" value="P-loop containing nucleotide triphosphate hydrolases"/>
    <property type="match status" value="1"/>
</dbReference>
<dbReference type="Proteomes" id="UP000652219">
    <property type="component" value="Unassembled WGS sequence"/>
</dbReference>
<gene>
    <name evidence="1" type="ORF">CSOJ01_14087</name>
</gene>
<keyword evidence="2" id="KW-1185">Reference proteome</keyword>
<accession>A0A8H6MKK4</accession>
<sequence>MTEPSLAEHHALLSAELLCKNGTAILQYPSTPDANTAKVKTRSEERRGTEGLSFLVQPHFESTMYGYLQLKVVRCDPGWQVRSQSRLVGRIIVVFKNTKGIGYDVIDADHAQAELARANIRAIPTPDCLKLVITTPRINLDLSAHKDSEARRLSFYDVPRLGKNFSQTPPQKALACFVDLEHYIVTHAVGAVNEHLYAAWLRKKSSFVQLEARIFNHSKYSIGTNQFFLLIHRQDVNKKAEQDDVSAVEPAMRNQCKVKLVVEAAGHQDRSEIPECYTFMKSHRSQKYAATDSLSNDLDTKLDQVQDDGDHGTGPRRRLWWSARRFNNAIPNIPTDSMVYLLNFPVDADQIVTDLPLTTIKGDIRSFEALMNHPQQRSLKVQMRRDGSDHVIRAEMGALKRLTNPTELSLPSPASVGTFEYLVDFVQRPDTTVVNLLDKLPGLRKSVNKTSWEDFHPTLRQLFTQSMTKHGVKFIQSLSKVAGSLSFATHDDVTEGTNFIICLIAGAMLGKKEGQCPSLYISATNKNLDEFAEKAGRCFGPLGIEKTLGVIRLSYKDAELADSTASEDMPPLKLGDYLDNTAVNVDEDEIVQHFLEQLRLQGTIGGRRKEKGTRLPGTIKIHKATCQYYLKTAKSFPKIQALVSKLQSTEELDHGDSLELRAQVKKLYAAMLREFEGTVCTTPALAAHDWVRNFDPAIVFVGEAGQMRELSSLIPIAHYTPDAWMFFGNLNGNRPYIAHEAIGTQNPFLDQLPVSLLERAVRCGKSSGRLEEV</sequence>
<protein>
    <submittedName>
        <fullName evidence="1">Nonsense-mediated mRNA decay protein 1</fullName>
    </submittedName>
</protein>